<dbReference type="AlphaFoldDB" id="A0A4S4M0K8"/>
<evidence type="ECO:0000313" key="3">
    <source>
        <dbReference type="Proteomes" id="UP000310158"/>
    </source>
</evidence>
<sequence>MPEDNELLSILEAHGQSFLNSFSLPQNKGKKRKREAVIEYPDPRKAARAEGLAEDEEISEEWLGFDTEPRGDVDSDGSPSSGEHESIQEDGYSVETPTRMPAVVVFSETQPGSSSVIQSRKVQGKAFMSSKVSKLRQVAEHVDELEDPSDEETIERSNTQNDALLHRLVHTQLLSGSLNPSLGLTSAQRKKALAGRVVELAGGAQLGKGEKLVRAKERNKAAKRVRDGMLEKQAERQEKQISEAKNMGNYHPTIKKLFEDSSEPSSSRKREKGMRMGVALQEEAGEVVVVEEGAEVLAEDEVG</sequence>
<evidence type="ECO:0000313" key="2">
    <source>
        <dbReference type="EMBL" id="THH17947.1"/>
    </source>
</evidence>
<dbReference type="Proteomes" id="UP000310158">
    <property type="component" value="Unassembled WGS sequence"/>
</dbReference>
<accession>A0A4S4M0K8</accession>
<feature type="compositionally biased region" description="Basic and acidic residues" evidence="1">
    <location>
        <begin position="35"/>
        <end position="48"/>
    </location>
</feature>
<organism evidence="2 3">
    <name type="scientific">Bondarzewia mesenterica</name>
    <dbReference type="NCBI Taxonomy" id="1095465"/>
    <lineage>
        <taxon>Eukaryota</taxon>
        <taxon>Fungi</taxon>
        <taxon>Dikarya</taxon>
        <taxon>Basidiomycota</taxon>
        <taxon>Agaricomycotina</taxon>
        <taxon>Agaricomycetes</taxon>
        <taxon>Russulales</taxon>
        <taxon>Bondarzewiaceae</taxon>
        <taxon>Bondarzewia</taxon>
    </lineage>
</organism>
<proteinExistence type="predicted"/>
<dbReference type="PANTHER" id="PTHR28096">
    <property type="entry name" value="PROTEIN FAF1"/>
    <property type="match status" value="1"/>
</dbReference>
<reference evidence="2 3" key="1">
    <citation type="submission" date="2019-02" db="EMBL/GenBank/DDBJ databases">
        <title>Genome sequencing of the rare red list fungi Bondarzewia mesenterica.</title>
        <authorList>
            <person name="Buettner E."/>
            <person name="Kellner H."/>
        </authorList>
    </citation>
    <scope>NUCLEOTIDE SEQUENCE [LARGE SCALE GENOMIC DNA]</scope>
    <source>
        <strain evidence="2 3">DSM 108281</strain>
    </source>
</reference>
<feature type="region of interest" description="Disordered" evidence="1">
    <location>
        <begin position="21"/>
        <end position="95"/>
    </location>
</feature>
<evidence type="ECO:0000256" key="1">
    <source>
        <dbReference type="SAM" id="MobiDB-lite"/>
    </source>
</evidence>
<keyword evidence="3" id="KW-1185">Reference proteome</keyword>
<feature type="region of interest" description="Disordered" evidence="1">
    <location>
        <begin position="217"/>
        <end position="252"/>
    </location>
</feature>
<dbReference type="GO" id="GO:0000462">
    <property type="term" value="P:maturation of SSU-rRNA from tricistronic rRNA transcript (SSU-rRNA, 5.8S rRNA, LSU-rRNA)"/>
    <property type="evidence" value="ECO:0007669"/>
    <property type="project" value="TreeGrafter"/>
</dbReference>
<dbReference type="EMBL" id="SGPL01000091">
    <property type="protein sequence ID" value="THH17947.1"/>
    <property type="molecule type" value="Genomic_DNA"/>
</dbReference>
<dbReference type="OrthoDB" id="5556956at2759"/>
<dbReference type="GO" id="GO:0005730">
    <property type="term" value="C:nucleolus"/>
    <property type="evidence" value="ECO:0007669"/>
    <property type="project" value="TreeGrafter"/>
</dbReference>
<dbReference type="InterPro" id="IPR053030">
    <property type="entry name" value="Ribosomal_biogenesis_FAF1-like"/>
</dbReference>
<protein>
    <submittedName>
        <fullName evidence="2">Uncharacterized protein</fullName>
    </submittedName>
</protein>
<gene>
    <name evidence="2" type="ORF">EW146_g2943</name>
</gene>
<name>A0A4S4M0K8_9AGAM</name>
<feature type="compositionally biased region" description="Basic and acidic residues" evidence="1">
    <location>
        <begin position="217"/>
        <end position="242"/>
    </location>
</feature>
<comment type="caution">
    <text evidence="2">The sequence shown here is derived from an EMBL/GenBank/DDBJ whole genome shotgun (WGS) entry which is preliminary data.</text>
</comment>
<dbReference type="PANTHER" id="PTHR28096:SF1">
    <property type="entry name" value="PROTEIN FAF1"/>
    <property type="match status" value="1"/>
</dbReference>